<feature type="region of interest" description="Disordered" evidence="1">
    <location>
        <begin position="50"/>
        <end position="71"/>
    </location>
</feature>
<comment type="caution">
    <text evidence="2">The sequence shown here is derived from an EMBL/GenBank/DDBJ whole genome shotgun (WGS) entry which is preliminary data.</text>
</comment>
<sequence length="125" mass="13990">MSFLRNEPAGTLSNLQTRREIPFPPLTLPLAQFLATIATIPVRQQIQVAPPSIKRPPINDHQPMSQRRNRAAAPPRLIDLGRSLAAPFMQLATWVVDHLGEIEAPSAFARRRIKTTARVALQLWS</sequence>
<protein>
    <submittedName>
        <fullName evidence="2">Uncharacterized protein</fullName>
    </submittedName>
</protein>
<reference evidence="2 3" key="1">
    <citation type="submission" date="2020-08" db="EMBL/GenBank/DDBJ databases">
        <title>Genomic Encyclopedia of Type Strains, Phase IV (KMG-V): Genome sequencing to study the core and pangenomes of soil and plant-associated prokaryotes.</title>
        <authorList>
            <person name="Whitman W."/>
        </authorList>
    </citation>
    <scope>NUCLEOTIDE SEQUENCE [LARGE SCALE GENOMIC DNA]</scope>
    <source>
        <strain evidence="2 3">SEMIA 4074</strain>
    </source>
</reference>
<dbReference type="AlphaFoldDB" id="A0A7W6Q8Z1"/>
<evidence type="ECO:0000313" key="2">
    <source>
        <dbReference type="EMBL" id="MBB4193023.1"/>
    </source>
</evidence>
<dbReference type="Proteomes" id="UP000524492">
    <property type="component" value="Unassembled WGS sequence"/>
</dbReference>
<evidence type="ECO:0000256" key="1">
    <source>
        <dbReference type="SAM" id="MobiDB-lite"/>
    </source>
</evidence>
<keyword evidence="3" id="KW-1185">Reference proteome</keyword>
<dbReference type="RefSeq" id="WP_246717792.1">
    <property type="nucleotide sequence ID" value="NZ_JACIFV010000010.1"/>
</dbReference>
<proteinExistence type="predicted"/>
<accession>A0A7W6Q8Z1</accession>
<gene>
    <name evidence="2" type="ORF">GGD53_003187</name>
</gene>
<organism evidence="2 3">
    <name type="scientific">Rhizobium aethiopicum</name>
    <dbReference type="NCBI Taxonomy" id="1138170"/>
    <lineage>
        <taxon>Bacteria</taxon>
        <taxon>Pseudomonadati</taxon>
        <taxon>Pseudomonadota</taxon>
        <taxon>Alphaproteobacteria</taxon>
        <taxon>Hyphomicrobiales</taxon>
        <taxon>Rhizobiaceae</taxon>
        <taxon>Rhizobium/Agrobacterium group</taxon>
        <taxon>Rhizobium</taxon>
    </lineage>
</organism>
<dbReference type="EMBL" id="JACIFV010000010">
    <property type="protein sequence ID" value="MBB4193023.1"/>
    <property type="molecule type" value="Genomic_DNA"/>
</dbReference>
<name>A0A7W6Q8Z1_9HYPH</name>
<evidence type="ECO:0000313" key="3">
    <source>
        <dbReference type="Proteomes" id="UP000524492"/>
    </source>
</evidence>